<dbReference type="Pfam" id="PF00319">
    <property type="entry name" value="SRF-TF"/>
    <property type="match status" value="1"/>
</dbReference>
<evidence type="ECO:0000256" key="4">
    <source>
        <dbReference type="ARBA" id="ARBA00023163"/>
    </source>
</evidence>
<dbReference type="InterPro" id="IPR002100">
    <property type="entry name" value="TF_MADSbox"/>
</dbReference>
<comment type="caution">
    <text evidence="8">The sequence shown here is derived from an EMBL/GenBank/DDBJ whole genome shotgun (WGS) entry which is preliminary data.</text>
</comment>
<dbReference type="PANTHER" id="PTHR48019">
    <property type="entry name" value="SERUM RESPONSE FACTOR HOMOLOG"/>
    <property type="match status" value="1"/>
</dbReference>
<dbReference type="CDD" id="cd00265">
    <property type="entry name" value="MADS_MEF2_like"/>
    <property type="match status" value="1"/>
</dbReference>
<dbReference type="SUPFAM" id="SSF55455">
    <property type="entry name" value="SRF-like"/>
    <property type="match status" value="1"/>
</dbReference>
<evidence type="ECO:0000256" key="1">
    <source>
        <dbReference type="ARBA" id="ARBA00004123"/>
    </source>
</evidence>
<keyword evidence="5" id="KW-0539">Nucleus</keyword>
<comment type="subcellular location">
    <subcellularLocation>
        <location evidence="1">Nucleus</location>
    </subcellularLocation>
</comment>
<evidence type="ECO:0000256" key="2">
    <source>
        <dbReference type="ARBA" id="ARBA00023015"/>
    </source>
</evidence>
<dbReference type="GO" id="GO:0046983">
    <property type="term" value="F:protein dimerization activity"/>
    <property type="evidence" value="ECO:0007669"/>
    <property type="project" value="InterPro"/>
</dbReference>
<dbReference type="InterPro" id="IPR050142">
    <property type="entry name" value="MADS-box/MEF2_TF"/>
</dbReference>
<keyword evidence="2" id="KW-0805">Transcription regulation</keyword>
<dbReference type="Proteomes" id="UP001151287">
    <property type="component" value="Unassembled WGS sequence"/>
</dbReference>
<dbReference type="PROSITE" id="PS50066">
    <property type="entry name" value="MADS_BOX_2"/>
    <property type="match status" value="1"/>
</dbReference>
<feature type="domain" description="MADS-box" evidence="6">
    <location>
        <begin position="1"/>
        <end position="61"/>
    </location>
</feature>
<gene>
    <name evidence="8" type="ORF">LUZ63_008924</name>
</gene>
<evidence type="ECO:0000259" key="7">
    <source>
        <dbReference type="PROSITE" id="PS51297"/>
    </source>
</evidence>
<dbReference type="GO" id="GO:0045944">
    <property type="term" value="P:positive regulation of transcription by RNA polymerase II"/>
    <property type="evidence" value="ECO:0007669"/>
    <property type="project" value="InterPro"/>
</dbReference>
<dbReference type="GO" id="GO:0003700">
    <property type="term" value="F:DNA-binding transcription factor activity"/>
    <property type="evidence" value="ECO:0007669"/>
    <property type="project" value="InterPro"/>
</dbReference>
<dbReference type="InterPro" id="IPR033896">
    <property type="entry name" value="MEF2-like_N"/>
</dbReference>
<keyword evidence="3" id="KW-0238">DNA-binding</keyword>
<name>A0A9Q0CE46_9POAL</name>
<evidence type="ECO:0000256" key="5">
    <source>
        <dbReference type="ARBA" id="ARBA00023242"/>
    </source>
</evidence>
<dbReference type="PROSITE" id="PS51297">
    <property type="entry name" value="K_BOX"/>
    <property type="match status" value="1"/>
</dbReference>
<dbReference type="InterPro" id="IPR002487">
    <property type="entry name" value="TF_Kbox"/>
</dbReference>
<dbReference type="Gene3D" id="3.40.1810.10">
    <property type="entry name" value="Transcription factor, MADS-box"/>
    <property type="match status" value="1"/>
</dbReference>
<sequence>MARGKVQMRRIENPVHRQVTFCKRRAGLFKKAKELSVLCDAQIGIMIFSSHGKLYELVTNGSMDGLIEKYKNASEDAQSEGSEANPQDAEREAMMLKQEINLLQKGLRYMYGIQTNEHMNLDELHALERYLEIWMCNIRSVKMQMMFQEIESLKSKEGILKAANMLLQEKQIVEQNGLMDTPQMVATEQNGHFGAPYIADIVNPLTVYTDYSYSYSGFRGSEMGHSY</sequence>
<dbReference type="GO" id="GO:0000977">
    <property type="term" value="F:RNA polymerase II transcription regulatory region sequence-specific DNA binding"/>
    <property type="evidence" value="ECO:0007669"/>
    <property type="project" value="InterPro"/>
</dbReference>
<keyword evidence="4" id="KW-0804">Transcription</keyword>
<dbReference type="Pfam" id="PF01486">
    <property type="entry name" value="K-box"/>
    <property type="match status" value="1"/>
</dbReference>
<dbReference type="PROSITE" id="PS00350">
    <property type="entry name" value="MADS_BOX_1"/>
    <property type="match status" value="1"/>
</dbReference>
<dbReference type="GO" id="GO:0005634">
    <property type="term" value="C:nucleus"/>
    <property type="evidence" value="ECO:0007669"/>
    <property type="project" value="UniProtKB-SubCell"/>
</dbReference>
<dbReference type="AlphaFoldDB" id="A0A9Q0CE46"/>
<dbReference type="OrthoDB" id="1898716at2759"/>
<feature type="domain" description="K-box" evidence="7">
    <location>
        <begin position="86"/>
        <end position="178"/>
    </location>
</feature>
<dbReference type="PRINTS" id="PR00404">
    <property type="entry name" value="MADSDOMAIN"/>
</dbReference>
<evidence type="ECO:0000259" key="6">
    <source>
        <dbReference type="PROSITE" id="PS50066"/>
    </source>
</evidence>
<accession>A0A9Q0CE46</accession>
<proteinExistence type="predicted"/>
<evidence type="ECO:0000256" key="3">
    <source>
        <dbReference type="ARBA" id="ARBA00023125"/>
    </source>
</evidence>
<dbReference type="SMART" id="SM00432">
    <property type="entry name" value="MADS"/>
    <property type="match status" value="1"/>
</dbReference>
<reference evidence="8" key="1">
    <citation type="journal article" date="2022" name="Cell">
        <title>Repeat-based holocentromeres influence genome architecture and karyotype evolution.</title>
        <authorList>
            <person name="Hofstatter P.G."/>
            <person name="Thangavel G."/>
            <person name="Lux T."/>
            <person name="Neumann P."/>
            <person name="Vondrak T."/>
            <person name="Novak P."/>
            <person name="Zhang M."/>
            <person name="Costa L."/>
            <person name="Castellani M."/>
            <person name="Scott A."/>
            <person name="Toegelov H."/>
            <person name="Fuchs J."/>
            <person name="Mata-Sucre Y."/>
            <person name="Dias Y."/>
            <person name="Vanzela A.L.L."/>
            <person name="Huettel B."/>
            <person name="Almeida C.C.S."/>
            <person name="Simkova H."/>
            <person name="Souza G."/>
            <person name="Pedrosa-Harand A."/>
            <person name="Macas J."/>
            <person name="Mayer K.F.X."/>
            <person name="Houben A."/>
            <person name="Marques A."/>
        </authorList>
    </citation>
    <scope>NUCLEOTIDE SEQUENCE</scope>
    <source>
        <strain evidence="8">RhyBre1mFocal</strain>
    </source>
</reference>
<organism evidence="8 9">
    <name type="scientific">Rhynchospora breviuscula</name>
    <dbReference type="NCBI Taxonomy" id="2022672"/>
    <lineage>
        <taxon>Eukaryota</taxon>
        <taxon>Viridiplantae</taxon>
        <taxon>Streptophyta</taxon>
        <taxon>Embryophyta</taxon>
        <taxon>Tracheophyta</taxon>
        <taxon>Spermatophyta</taxon>
        <taxon>Magnoliopsida</taxon>
        <taxon>Liliopsida</taxon>
        <taxon>Poales</taxon>
        <taxon>Cyperaceae</taxon>
        <taxon>Cyperoideae</taxon>
        <taxon>Rhynchosporeae</taxon>
        <taxon>Rhynchospora</taxon>
    </lineage>
</organism>
<keyword evidence="9" id="KW-1185">Reference proteome</keyword>
<dbReference type="EMBL" id="JAMQYH010000003">
    <property type="protein sequence ID" value="KAJ1692226.1"/>
    <property type="molecule type" value="Genomic_DNA"/>
</dbReference>
<evidence type="ECO:0000313" key="9">
    <source>
        <dbReference type="Proteomes" id="UP001151287"/>
    </source>
</evidence>
<evidence type="ECO:0000313" key="8">
    <source>
        <dbReference type="EMBL" id="KAJ1692226.1"/>
    </source>
</evidence>
<dbReference type="InterPro" id="IPR036879">
    <property type="entry name" value="TF_MADSbox_sf"/>
</dbReference>
<protein>
    <submittedName>
        <fullName evidence="8">Uncharacterized protein</fullName>
    </submittedName>
</protein>